<organism evidence="1 2">
    <name type="scientific">Streptomyces inusitatus</name>
    <dbReference type="NCBI Taxonomy" id="68221"/>
    <lineage>
        <taxon>Bacteria</taxon>
        <taxon>Bacillati</taxon>
        <taxon>Actinomycetota</taxon>
        <taxon>Actinomycetes</taxon>
        <taxon>Kitasatosporales</taxon>
        <taxon>Streptomycetaceae</taxon>
        <taxon>Streptomyces</taxon>
    </lineage>
</organism>
<reference evidence="1" key="1">
    <citation type="journal article" date="2014" name="Int. J. Syst. Evol. Microbiol.">
        <title>Complete genome sequence of Corynebacterium casei LMG S-19264T (=DSM 44701T), isolated from a smear-ripened cheese.</title>
        <authorList>
            <consortium name="US DOE Joint Genome Institute (JGI-PGF)"/>
            <person name="Walter F."/>
            <person name="Albersmeier A."/>
            <person name="Kalinowski J."/>
            <person name="Ruckert C."/>
        </authorList>
    </citation>
    <scope>NUCLEOTIDE SEQUENCE</scope>
    <source>
        <strain evidence="1">JCM 4988</strain>
    </source>
</reference>
<dbReference type="AlphaFoldDB" id="A0A918PZA5"/>
<accession>A0A918PZA5</accession>
<sequence>MGLLVELGWGGSVSAPDRIVWTDITEYVDVSASGVNITRGASDEFADTQPGTLTMRLDNQNGQFSGPDALPGVPVRAAVTHLPARTGPAPWPLTALADDFDDGRIDPVLWPDCYGGVAEAGGRARIPLTPGAPAGYKSGRSWLLTGSQFAVKLSALPAAGGSSAATLTVTAASATAGTRAGFVYSPITQTLSCVSEVAGTDPASVTVAHSPTAHLWIRIREAAGVLFWETSPDGCSWTVLRSIPTPAWVGTDQVVIEMAGVRTGGAGDYAELDLAGAVVYPRFYGAVGDFPVQWAGLESTVTITATDVFKWLGRDRELKSCLAEEIAATGSAVAYYPLTETSGSSAGDLSGRGAPSLARVQAGSGGTLTFGAADGPAATGEKAPVFTPASSSAGRYLAADLENALGVIEGEMFVEFWFSTSTTGRVIMSLRTAAEDEMFILSLNFAGILQVEFVIYDAVPETQTVPTGNLADGAWHHVLWDTNLFTIYVDGVARLTDFAMLITDTRFLDVGGHKGARLWSGSIAHLSIYNTFFAPLPTLPSHYTAGTTAHAGETADLRIARLARYTGLGPPSIYGTVHDPVAGQGAGGQTALSRMREIETTESARLYAARDRLALDYASRGLRYNPSPAADAFSVEYADLETDGVQLKRDDQKLINTVTASRPDGATQRAVDTASAARYGTYAPPGGDISILKTSDNAVRDAATWLISRYAQPVYELREVPVQAYSHPAYLGILGADIGSHISVTGLPAQAPAAEMRVTVEGYTETIKHRDHRIAFHTSAAITDSVWVLDDPVYAELGTTTRLAY</sequence>
<reference evidence="1" key="2">
    <citation type="submission" date="2020-09" db="EMBL/GenBank/DDBJ databases">
        <authorList>
            <person name="Sun Q."/>
            <person name="Ohkuma M."/>
        </authorList>
    </citation>
    <scope>NUCLEOTIDE SEQUENCE</scope>
    <source>
        <strain evidence="1">JCM 4988</strain>
    </source>
</reference>
<dbReference type="EMBL" id="BMWG01000004">
    <property type="protein sequence ID" value="GGZ28405.1"/>
    <property type="molecule type" value="Genomic_DNA"/>
</dbReference>
<proteinExistence type="predicted"/>
<dbReference type="RefSeq" id="WP_190122799.1">
    <property type="nucleotide sequence ID" value="NZ_BMWG01000004.1"/>
</dbReference>
<gene>
    <name evidence="1" type="ORF">GCM10010387_22320</name>
</gene>
<dbReference type="Gene3D" id="2.60.120.200">
    <property type="match status" value="2"/>
</dbReference>
<evidence type="ECO:0000313" key="2">
    <source>
        <dbReference type="Proteomes" id="UP000630936"/>
    </source>
</evidence>
<keyword evidence="2" id="KW-1185">Reference proteome</keyword>
<protein>
    <submittedName>
        <fullName evidence="1">Uncharacterized protein</fullName>
    </submittedName>
</protein>
<dbReference type="Proteomes" id="UP000630936">
    <property type="component" value="Unassembled WGS sequence"/>
</dbReference>
<comment type="caution">
    <text evidence="1">The sequence shown here is derived from an EMBL/GenBank/DDBJ whole genome shotgun (WGS) entry which is preliminary data.</text>
</comment>
<dbReference type="InterPro" id="IPR013320">
    <property type="entry name" value="ConA-like_dom_sf"/>
</dbReference>
<evidence type="ECO:0000313" key="1">
    <source>
        <dbReference type="EMBL" id="GGZ28405.1"/>
    </source>
</evidence>
<name>A0A918PZA5_9ACTN</name>
<dbReference type="SUPFAM" id="SSF49899">
    <property type="entry name" value="Concanavalin A-like lectins/glucanases"/>
    <property type="match status" value="1"/>
</dbReference>
<dbReference type="Pfam" id="PF13385">
    <property type="entry name" value="Laminin_G_3"/>
    <property type="match status" value="1"/>
</dbReference>